<dbReference type="InterPro" id="IPR036192">
    <property type="entry name" value="Cell_div_ZapA-like_sf"/>
</dbReference>
<dbReference type="Proteomes" id="UP000712007">
    <property type="component" value="Unassembled WGS sequence"/>
</dbReference>
<dbReference type="GO" id="GO:0051301">
    <property type="term" value="P:cell division"/>
    <property type="evidence" value="ECO:0007669"/>
    <property type="project" value="UniProtKB-KW"/>
</dbReference>
<sequence length="121" mass="13640">MDNKSGGEESEKRTLNINISINGFCTVLRINPDEEEAYRRAKKLLEERLNVYTKRFSSFPYNDILHMVAYEFAVEYCKLEQKQHSAPLDTMKRLTDVIDAALGKNNAPCALPPSAGETAKG</sequence>
<name>A0A940DL71_9BACT</name>
<accession>A0A940DL71</accession>
<keyword evidence="1" id="KW-0132">Cell division</keyword>
<evidence type="ECO:0000313" key="2">
    <source>
        <dbReference type="Proteomes" id="UP000712007"/>
    </source>
</evidence>
<dbReference type="AlphaFoldDB" id="A0A940DL71"/>
<organism evidence="1 2">
    <name type="scientific">Candidatus Aphodosoma intestinipullorum</name>
    <dbReference type="NCBI Taxonomy" id="2840674"/>
    <lineage>
        <taxon>Bacteria</taxon>
        <taxon>Pseudomonadati</taxon>
        <taxon>Bacteroidota</taxon>
        <taxon>Bacteroidia</taxon>
        <taxon>Bacteroidales</taxon>
        <taxon>Candidatus Aphodosoma</taxon>
    </lineage>
</organism>
<comment type="caution">
    <text evidence="1">The sequence shown here is derived from an EMBL/GenBank/DDBJ whole genome shotgun (WGS) entry which is preliminary data.</text>
</comment>
<reference evidence="1" key="2">
    <citation type="journal article" date="2021" name="PeerJ">
        <title>Extensive microbial diversity within the chicken gut microbiome revealed by metagenomics and culture.</title>
        <authorList>
            <person name="Gilroy R."/>
            <person name="Ravi A."/>
            <person name="Getino M."/>
            <person name="Pursley I."/>
            <person name="Horton D.L."/>
            <person name="Alikhan N.F."/>
            <person name="Baker D."/>
            <person name="Gharbi K."/>
            <person name="Hall N."/>
            <person name="Watson M."/>
            <person name="Adriaenssens E.M."/>
            <person name="Foster-Nyarko E."/>
            <person name="Jarju S."/>
            <person name="Secka A."/>
            <person name="Antonio M."/>
            <person name="Oren A."/>
            <person name="Chaudhuri R.R."/>
            <person name="La Ragione R."/>
            <person name="Hildebrand F."/>
            <person name="Pallen M.J."/>
        </authorList>
    </citation>
    <scope>NUCLEOTIDE SEQUENCE</scope>
    <source>
        <strain evidence="1">3924</strain>
    </source>
</reference>
<dbReference type="SUPFAM" id="SSF102829">
    <property type="entry name" value="Cell division protein ZapA-like"/>
    <property type="match status" value="1"/>
</dbReference>
<proteinExistence type="predicted"/>
<dbReference type="EMBL" id="JADIMV010000139">
    <property type="protein sequence ID" value="MBO8440618.1"/>
    <property type="molecule type" value="Genomic_DNA"/>
</dbReference>
<dbReference type="InterPro" id="IPR007838">
    <property type="entry name" value="Cell_div_ZapA-like"/>
</dbReference>
<dbReference type="Pfam" id="PF05164">
    <property type="entry name" value="ZapA"/>
    <property type="match status" value="1"/>
</dbReference>
<gene>
    <name evidence="1" type="ORF">IAC51_08225</name>
</gene>
<keyword evidence="1" id="KW-0131">Cell cycle</keyword>
<reference evidence="1" key="1">
    <citation type="submission" date="2020-10" db="EMBL/GenBank/DDBJ databases">
        <authorList>
            <person name="Gilroy R."/>
        </authorList>
    </citation>
    <scope>NUCLEOTIDE SEQUENCE</scope>
    <source>
        <strain evidence="1">3924</strain>
    </source>
</reference>
<evidence type="ECO:0000313" key="1">
    <source>
        <dbReference type="EMBL" id="MBO8440618.1"/>
    </source>
</evidence>
<protein>
    <submittedName>
        <fullName evidence="1">Cell division protein ZapA</fullName>
    </submittedName>
</protein>